<dbReference type="AlphaFoldDB" id="A0A0M2HSR6"/>
<dbReference type="PANTHER" id="PTHR11803">
    <property type="entry name" value="2-IMINOBUTANOATE/2-IMINOPROPANOATE DEAMINASE RIDA"/>
    <property type="match status" value="1"/>
</dbReference>
<dbReference type="CDD" id="cd00448">
    <property type="entry name" value="YjgF_YER057c_UK114_family"/>
    <property type="match status" value="1"/>
</dbReference>
<dbReference type="InterPro" id="IPR035959">
    <property type="entry name" value="RutC-like_sf"/>
</dbReference>
<sequence>MPRETITTSEAPSSPLYSQAVRAGNHIYVSGTVGVDISTGKLAGESIQEQTHQALANCETILKAAGSGLNDLVEIGVLLARPEDFAGFNEEYARWFPSDPPARYVAKLGVELPGILISIRATAVTA</sequence>
<organism evidence="2 3">
    <name type="scientific">Microbacterium hydrocarbonoxydans</name>
    <dbReference type="NCBI Taxonomy" id="273678"/>
    <lineage>
        <taxon>Bacteria</taxon>
        <taxon>Bacillati</taxon>
        <taxon>Actinomycetota</taxon>
        <taxon>Actinomycetes</taxon>
        <taxon>Micrococcales</taxon>
        <taxon>Microbacteriaceae</taxon>
        <taxon>Microbacterium</taxon>
    </lineage>
</organism>
<evidence type="ECO:0000313" key="3">
    <source>
        <dbReference type="Proteomes" id="UP000033900"/>
    </source>
</evidence>
<comment type="caution">
    <text evidence="2">The sequence shown here is derived from an EMBL/GenBank/DDBJ whole genome shotgun (WGS) entry which is preliminary data.</text>
</comment>
<evidence type="ECO:0000256" key="1">
    <source>
        <dbReference type="ARBA" id="ARBA00010552"/>
    </source>
</evidence>
<dbReference type="InterPro" id="IPR006175">
    <property type="entry name" value="YjgF/YER057c/UK114"/>
</dbReference>
<comment type="similarity">
    <text evidence="1">Belongs to the RutC family.</text>
</comment>
<protein>
    <submittedName>
        <fullName evidence="2">Enamine/imine deaminase</fullName>
        <ecNumber evidence="2">3.5.4.-</ecNumber>
    </submittedName>
</protein>
<dbReference type="Proteomes" id="UP000033900">
    <property type="component" value="Unassembled WGS sequence"/>
</dbReference>
<dbReference type="SUPFAM" id="SSF55298">
    <property type="entry name" value="YjgF-like"/>
    <property type="match status" value="1"/>
</dbReference>
<accession>A0A0M2HSR6</accession>
<gene>
    <name evidence="2" type="primary">yabJ</name>
    <name evidence="2" type="ORF">RS84_02325</name>
</gene>
<proteinExistence type="inferred from homology"/>
<name>A0A0M2HSR6_9MICO</name>
<evidence type="ECO:0000313" key="2">
    <source>
        <dbReference type="EMBL" id="KJL47528.1"/>
    </source>
</evidence>
<dbReference type="PATRIC" id="fig|273678.4.peg.2326"/>
<dbReference type="GO" id="GO:0019239">
    <property type="term" value="F:deaminase activity"/>
    <property type="evidence" value="ECO:0007669"/>
    <property type="project" value="TreeGrafter"/>
</dbReference>
<keyword evidence="2" id="KW-0378">Hydrolase</keyword>
<reference evidence="2 3" key="1">
    <citation type="submission" date="2015-02" db="EMBL/GenBank/DDBJ databases">
        <title>Draft genome sequences of ten Microbacterium spp. with emphasis on heavy metal contaminated environments.</title>
        <authorList>
            <person name="Corretto E."/>
        </authorList>
    </citation>
    <scope>NUCLEOTIDE SEQUENCE [LARGE SCALE GENOMIC DNA]</scope>
    <source>
        <strain evidence="2 3">SA35</strain>
    </source>
</reference>
<dbReference type="OrthoDB" id="9815126at2"/>
<keyword evidence="3" id="KW-1185">Reference proteome</keyword>
<dbReference type="Gene3D" id="3.30.1330.40">
    <property type="entry name" value="RutC-like"/>
    <property type="match status" value="1"/>
</dbReference>
<dbReference type="RefSeq" id="WP_045257907.1">
    <property type="nucleotide sequence ID" value="NZ_JYJB01000009.1"/>
</dbReference>
<dbReference type="EMBL" id="JYJB01000009">
    <property type="protein sequence ID" value="KJL47528.1"/>
    <property type="molecule type" value="Genomic_DNA"/>
</dbReference>
<dbReference type="Pfam" id="PF01042">
    <property type="entry name" value="Ribonuc_L-PSP"/>
    <property type="match status" value="1"/>
</dbReference>
<dbReference type="EC" id="3.5.4.-" evidence="2"/>
<dbReference type="PANTHER" id="PTHR11803:SF58">
    <property type="entry name" value="PROTEIN HMF1-RELATED"/>
    <property type="match status" value="1"/>
</dbReference>
<dbReference type="GO" id="GO:0005829">
    <property type="term" value="C:cytosol"/>
    <property type="evidence" value="ECO:0007669"/>
    <property type="project" value="TreeGrafter"/>
</dbReference>
<dbReference type="STRING" id="273678.RS84_02325"/>